<name>A0ACB8U353_9APHY</name>
<evidence type="ECO:0000313" key="2">
    <source>
        <dbReference type="Proteomes" id="UP001055072"/>
    </source>
</evidence>
<gene>
    <name evidence="1" type="ORF">BDY19DRAFT_906660</name>
</gene>
<accession>A0ACB8U353</accession>
<comment type="caution">
    <text evidence="1">The sequence shown here is derived from an EMBL/GenBank/DDBJ whole genome shotgun (WGS) entry which is preliminary data.</text>
</comment>
<reference evidence="1" key="1">
    <citation type="journal article" date="2021" name="Environ. Microbiol.">
        <title>Gene family expansions and transcriptome signatures uncover fungal adaptations to wood decay.</title>
        <authorList>
            <person name="Hage H."/>
            <person name="Miyauchi S."/>
            <person name="Viragh M."/>
            <person name="Drula E."/>
            <person name="Min B."/>
            <person name="Chaduli D."/>
            <person name="Navarro D."/>
            <person name="Favel A."/>
            <person name="Norest M."/>
            <person name="Lesage-Meessen L."/>
            <person name="Balint B."/>
            <person name="Merenyi Z."/>
            <person name="de Eugenio L."/>
            <person name="Morin E."/>
            <person name="Martinez A.T."/>
            <person name="Baldrian P."/>
            <person name="Stursova M."/>
            <person name="Martinez M.J."/>
            <person name="Novotny C."/>
            <person name="Magnuson J.K."/>
            <person name="Spatafora J.W."/>
            <person name="Maurice S."/>
            <person name="Pangilinan J."/>
            <person name="Andreopoulos W."/>
            <person name="LaButti K."/>
            <person name="Hundley H."/>
            <person name="Na H."/>
            <person name="Kuo A."/>
            <person name="Barry K."/>
            <person name="Lipzen A."/>
            <person name="Henrissat B."/>
            <person name="Riley R."/>
            <person name="Ahrendt S."/>
            <person name="Nagy L.G."/>
            <person name="Grigoriev I.V."/>
            <person name="Martin F."/>
            <person name="Rosso M.N."/>
        </authorList>
    </citation>
    <scope>NUCLEOTIDE SEQUENCE</scope>
    <source>
        <strain evidence="1">CBS 384.51</strain>
    </source>
</reference>
<sequence length="275" mass="30566">MSVAHLPERNDGRVGGGWHWLQDGMRCKERRREIASSNQWVKEKEKETRTESEVQPKKSENGFRREREKADLGQAGVPSKRELCEMLDELQGAGWVASGSKPFGRALPAKLLNMRRSVFDGDVKFNIGKDGLLWMSNSAADGFKPRTEWAGEEASASEAPSSAGIAGTVGSEDNDVHRMAPGEAEVKDTSGDDEWCMSAVAFSGLVYSEIDTINGLPSNVVAASPVTFRRRQRRGRPCRACYRHIHVSELLSLVLLFRTPILQPYLIIRGHKDEN</sequence>
<evidence type="ECO:0000313" key="1">
    <source>
        <dbReference type="EMBL" id="KAI0088670.1"/>
    </source>
</evidence>
<organism evidence="1 2">
    <name type="scientific">Irpex rosettiformis</name>
    <dbReference type="NCBI Taxonomy" id="378272"/>
    <lineage>
        <taxon>Eukaryota</taxon>
        <taxon>Fungi</taxon>
        <taxon>Dikarya</taxon>
        <taxon>Basidiomycota</taxon>
        <taxon>Agaricomycotina</taxon>
        <taxon>Agaricomycetes</taxon>
        <taxon>Polyporales</taxon>
        <taxon>Irpicaceae</taxon>
        <taxon>Irpex</taxon>
    </lineage>
</organism>
<keyword evidence="2" id="KW-1185">Reference proteome</keyword>
<dbReference type="EMBL" id="MU274913">
    <property type="protein sequence ID" value="KAI0088670.1"/>
    <property type="molecule type" value="Genomic_DNA"/>
</dbReference>
<proteinExistence type="predicted"/>
<dbReference type="Proteomes" id="UP001055072">
    <property type="component" value="Unassembled WGS sequence"/>
</dbReference>
<protein>
    <submittedName>
        <fullName evidence="1">Uncharacterized protein</fullName>
    </submittedName>
</protein>